<protein>
    <recommendedName>
        <fullName evidence="4">Lipoprotein</fullName>
    </recommendedName>
</protein>
<keyword evidence="3" id="KW-1185">Reference proteome</keyword>
<dbReference type="RefSeq" id="WP_040387387.1">
    <property type="nucleotide sequence ID" value="NZ_CP048103.1"/>
</dbReference>
<name>A0A1N7NDA1_9BACL</name>
<proteinExistence type="predicted"/>
<evidence type="ECO:0000256" key="1">
    <source>
        <dbReference type="SAM" id="SignalP"/>
    </source>
</evidence>
<dbReference type="Proteomes" id="UP000186795">
    <property type="component" value="Unassembled WGS sequence"/>
</dbReference>
<dbReference type="AlphaFoldDB" id="A0A1N7NDA1"/>
<evidence type="ECO:0000313" key="3">
    <source>
        <dbReference type="Proteomes" id="UP000186795"/>
    </source>
</evidence>
<evidence type="ECO:0008006" key="4">
    <source>
        <dbReference type="Google" id="ProtNLM"/>
    </source>
</evidence>
<keyword evidence="1" id="KW-0732">Signal</keyword>
<organism evidence="2 3">
    <name type="scientific">Kroppenstedtia eburnea</name>
    <dbReference type="NCBI Taxonomy" id="714067"/>
    <lineage>
        <taxon>Bacteria</taxon>
        <taxon>Bacillati</taxon>
        <taxon>Bacillota</taxon>
        <taxon>Bacilli</taxon>
        <taxon>Bacillales</taxon>
        <taxon>Thermoactinomycetaceae</taxon>
        <taxon>Kroppenstedtia</taxon>
    </lineage>
</organism>
<evidence type="ECO:0000313" key="2">
    <source>
        <dbReference type="EMBL" id="SIS96383.1"/>
    </source>
</evidence>
<dbReference type="OrthoDB" id="8778044at2"/>
<accession>A0A1N7NDA1</accession>
<gene>
    <name evidence="2" type="ORF">SAMN05421790_108145</name>
</gene>
<dbReference type="PROSITE" id="PS51257">
    <property type="entry name" value="PROKAR_LIPOPROTEIN"/>
    <property type="match status" value="1"/>
</dbReference>
<dbReference type="EMBL" id="FTOD01000008">
    <property type="protein sequence ID" value="SIS96383.1"/>
    <property type="molecule type" value="Genomic_DNA"/>
</dbReference>
<sequence>MKILRSIGVATLFLLLVACGNQLTQPSLEKDLDKAVEKLETSENGGLGNGILRMNYVTRFSWDRFYIFAPGTKGAEIDRALGFPWSDGEELAAGLKEGENLLVFVKNDRVKRYVQYQGRGEFVERKKPLTPHNAVFQAVISNGKTRVATVTDFK</sequence>
<reference evidence="3" key="1">
    <citation type="submission" date="2017-01" db="EMBL/GenBank/DDBJ databases">
        <authorList>
            <person name="Varghese N."/>
            <person name="Submissions S."/>
        </authorList>
    </citation>
    <scope>NUCLEOTIDE SEQUENCE [LARGE SCALE GENOMIC DNA]</scope>
    <source>
        <strain evidence="3">DSM 45196</strain>
    </source>
</reference>
<feature type="signal peptide" evidence="1">
    <location>
        <begin position="1"/>
        <end position="24"/>
    </location>
</feature>
<feature type="chain" id="PRO_5039574525" description="Lipoprotein" evidence="1">
    <location>
        <begin position="25"/>
        <end position="154"/>
    </location>
</feature>